<evidence type="ECO:0008006" key="5">
    <source>
        <dbReference type="Google" id="ProtNLM"/>
    </source>
</evidence>
<dbReference type="AlphaFoldDB" id="A0AAU9L465"/>
<dbReference type="Proteomes" id="UP001158986">
    <property type="component" value="Unassembled WGS sequence"/>
</dbReference>
<reference evidence="1 3" key="1">
    <citation type="submission" date="2021-11" db="EMBL/GenBank/DDBJ databases">
        <authorList>
            <person name="Islam A."/>
            <person name="Islam S."/>
            <person name="Flora M.S."/>
            <person name="Rahman M."/>
            <person name="Ziaur R.M."/>
            <person name="Epstein J.H."/>
            <person name="Hassan M."/>
            <person name="Klassen M."/>
            <person name="Woodard K."/>
            <person name="Webb A."/>
            <person name="Webby R.J."/>
            <person name="El Zowalaty M.E."/>
        </authorList>
    </citation>
    <scope>NUCLEOTIDE SEQUENCE</scope>
    <source>
        <strain evidence="2">Pbs1</strain>
        <strain evidence="1">Pbs3</strain>
    </source>
</reference>
<accession>A0AAU9L465</accession>
<evidence type="ECO:0000313" key="1">
    <source>
        <dbReference type="EMBL" id="CAH0480305.1"/>
    </source>
</evidence>
<evidence type="ECO:0000313" key="2">
    <source>
        <dbReference type="EMBL" id="CAH0519220.1"/>
    </source>
</evidence>
<keyword evidence="3" id="KW-1185">Reference proteome</keyword>
<proteinExistence type="predicted"/>
<dbReference type="SUPFAM" id="SSF53474">
    <property type="entry name" value="alpha/beta-Hydrolases"/>
    <property type="match status" value="1"/>
</dbReference>
<organism evidence="1 4">
    <name type="scientific">Peronospora belbahrii</name>
    <dbReference type="NCBI Taxonomy" id="622444"/>
    <lineage>
        <taxon>Eukaryota</taxon>
        <taxon>Sar</taxon>
        <taxon>Stramenopiles</taxon>
        <taxon>Oomycota</taxon>
        <taxon>Peronosporomycetes</taxon>
        <taxon>Peronosporales</taxon>
        <taxon>Peronosporaceae</taxon>
        <taxon>Peronospora</taxon>
    </lineage>
</organism>
<sequence>MEFETRSRWMGDWCSARTRSSWKEKIKSEYSEGKMQRKLIRIGHSMGSAGLWATEVANPGTFGGLILFEPVLAQHSTETDFIIDFMVVLTLQRDASWSSRAAVEE</sequence>
<dbReference type="InterPro" id="IPR029058">
    <property type="entry name" value="AB_hydrolase_fold"/>
</dbReference>
<name>A0AAU9L465_9STRA</name>
<comment type="caution">
    <text evidence="1">The sequence shown here is derived from an EMBL/GenBank/DDBJ whole genome shotgun (WGS) entry which is preliminary data.</text>
</comment>
<gene>
    <name evidence="2" type="ORF">PBS001_LOCUS5753</name>
    <name evidence="1" type="ORF">PBS003_LOCUS6929</name>
</gene>
<evidence type="ECO:0000313" key="3">
    <source>
        <dbReference type="Proteomes" id="UP001158986"/>
    </source>
</evidence>
<protein>
    <recommendedName>
        <fullName evidence="5">Serine aminopeptidase S33 domain-containing protein</fullName>
    </recommendedName>
</protein>
<dbReference type="Proteomes" id="UP001160483">
    <property type="component" value="Unassembled WGS sequence"/>
</dbReference>
<dbReference type="EMBL" id="CAKLCB010000285">
    <property type="protein sequence ID" value="CAH0519220.1"/>
    <property type="molecule type" value="Genomic_DNA"/>
</dbReference>
<dbReference type="Gene3D" id="3.40.50.1820">
    <property type="entry name" value="alpha/beta hydrolase"/>
    <property type="match status" value="1"/>
</dbReference>
<evidence type="ECO:0000313" key="4">
    <source>
        <dbReference type="Proteomes" id="UP001160483"/>
    </source>
</evidence>
<dbReference type="EMBL" id="CAKKTJ010000324">
    <property type="protein sequence ID" value="CAH0480305.1"/>
    <property type="molecule type" value="Genomic_DNA"/>
</dbReference>